<name>A0A2I0ADA4_9ASPA</name>
<dbReference type="PANTHER" id="PTHR48258">
    <property type="entry name" value="DUF4218 DOMAIN-CONTAINING PROTEIN-RELATED"/>
    <property type="match status" value="1"/>
</dbReference>
<feature type="domain" description="DUF4218" evidence="1">
    <location>
        <begin position="2"/>
        <end position="40"/>
    </location>
</feature>
<proteinExistence type="predicted"/>
<protein>
    <recommendedName>
        <fullName evidence="1">DUF4218 domain-containing protein</fullName>
    </recommendedName>
</protein>
<evidence type="ECO:0000259" key="1">
    <source>
        <dbReference type="Pfam" id="PF13960"/>
    </source>
</evidence>
<reference evidence="2 3" key="1">
    <citation type="journal article" date="2017" name="Nature">
        <title>The Apostasia genome and the evolution of orchids.</title>
        <authorList>
            <person name="Zhang G.Q."/>
            <person name="Liu K.W."/>
            <person name="Li Z."/>
            <person name="Lohaus R."/>
            <person name="Hsiao Y.Y."/>
            <person name="Niu S.C."/>
            <person name="Wang J.Y."/>
            <person name="Lin Y.C."/>
            <person name="Xu Q."/>
            <person name="Chen L.J."/>
            <person name="Yoshida K."/>
            <person name="Fujiwara S."/>
            <person name="Wang Z.W."/>
            <person name="Zhang Y.Q."/>
            <person name="Mitsuda N."/>
            <person name="Wang M."/>
            <person name="Liu G.H."/>
            <person name="Pecoraro L."/>
            <person name="Huang H.X."/>
            <person name="Xiao X.J."/>
            <person name="Lin M."/>
            <person name="Wu X.Y."/>
            <person name="Wu W.L."/>
            <person name="Chen Y.Y."/>
            <person name="Chang S.B."/>
            <person name="Sakamoto S."/>
            <person name="Ohme-Takagi M."/>
            <person name="Yagi M."/>
            <person name="Zeng S.J."/>
            <person name="Shen C.Y."/>
            <person name="Yeh C.M."/>
            <person name="Luo Y.B."/>
            <person name="Tsai W.C."/>
            <person name="Van de Peer Y."/>
            <person name="Liu Z.J."/>
        </authorList>
    </citation>
    <scope>NUCLEOTIDE SEQUENCE [LARGE SCALE GENOMIC DNA]</scope>
    <source>
        <strain evidence="3">cv. Shenzhen</strain>
        <tissue evidence="2">Stem</tissue>
    </source>
</reference>
<gene>
    <name evidence="2" type="ORF">AXF42_Ash008991</name>
</gene>
<dbReference type="Pfam" id="PF13960">
    <property type="entry name" value="DUF4218"/>
    <property type="match status" value="1"/>
</dbReference>
<evidence type="ECO:0000313" key="3">
    <source>
        <dbReference type="Proteomes" id="UP000236161"/>
    </source>
</evidence>
<dbReference type="EMBL" id="KZ451993">
    <property type="protein sequence ID" value="PKA53495.1"/>
    <property type="molecule type" value="Genomic_DNA"/>
</dbReference>
<accession>A0A2I0ADA4</accession>
<dbReference type="AlphaFoldDB" id="A0A2I0ADA4"/>
<dbReference type="OrthoDB" id="1051367at2759"/>
<dbReference type="Proteomes" id="UP000236161">
    <property type="component" value="Unassembled WGS sequence"/>
</dbReference>
<evidence type="ECO:0000313" key="2">
    <source>
        <dbReference type="EMBL" id="PKA53495.1"/>
    </source>
</evidence>
<sequence>MKTLKGYVRNHYRPEACMIENYVAEEVVEFCNEYLHNINPIRVSIDHTAVNKYGKDITSEKSL</sequence>
<keyword evidence="3" id="KW-1185">Reference proteome</keyword>
<dbReference type="InterPro" id="IPR025452">
    <property type="entry name" value="DUF4218"/>
</dbReference>
<organism evidence="2 3">
    <name type="scientific">Apostasia shenzhenica</name>
    <dbReference type="NCBI Taxonomy" id="1088818"/>
    <lineage>
        <taxon>Eukaryota</taxon>
        <taxon>Viridiplantae</taxon>
        <taxon>Streptophyta</taxon>
        <taxon>Embryophyta</taxon>
        <taxon>Tracheophyta</taxon>
        <taxon>Spermatophyta</taxon>
        <taxon>Magnoliopsida</taxon>
        <taxon>Liliopsida</taxon>
        <taxon>Asparagales</taxon>
        <taxon>Orchidaceae</taxon>
        <taxon>Apostasioideae</taxon>
        <taxon>Apostasia</taxon>
    </lineage>
</organism>